<name>A0A7R8HC38_LEPSM</name>
<accession>A0A7R8HC38</accession>
<sequence>MAVPEKNTKSRLIIETVCLVVVIMSALPRGGHCNDGDIPDLQGVSDGFYKKEVLDYLRNCHSRDAKGFSMLIQELVHFGLDPASDALGFATISSYSVKVVTRNKHAF</sequence>
<keyword evidence="2" id="KW-1185">Reference proteome</keyword>
<dbReference type="Proteomes" id="UP000675881">
    <property type="component" value="Chromosome 7"/>
</dbReference>
<dbReference type="EMBL" id="HG994586">
    <property type="protein sequence ID" value="CAF3000572.1"/>
    <property type="molecule type" value="Genomic_DNA"/>
</dbReference>
<evidence type="ECO:0000313" key="2">
    <source>
        <dbReference type="Proteomes" id="UP000675881"/>
    </source>
</evidence>
<protein>
    <submittedName>
        <fullName evidence="1">(salmon louse) hypothetical protein</fullName>
    </submittedName>
</protein>
<reference evidence="1" key="1">
    <citation type="submission" date="2021-02" db="EMBL/GenBank/DDBJ databases">
        <authorList>
            <person name="Bekaert M."/>
        </authorList>
    </citation>
    <scope>NUCLEOTIDE SEQUENCE</scope>
    <source>
        <strain evidence="1">IoA-00</strain>
    </source>
</reference>
<dbReference type="AlphaFoldDB" id="A0A7R8HC38"/>
<organism evidence="1 2">
    <name type="scientific">Lepeophtheirus salmonis</name>
    <name type="common">Salmon louse</name>
    <name type="synonym">Caligus salmonis</name>
    <dbReference type="NCBI Taxonomy" id="72036"/>
    <lineage>
        <taxon>Eukaryota</taxon>
        <taxon>Metazoa</taxon>
        <taxon>Ecdysozoa</taxon>
        <taxon>Arthropoda</taxon>
        <taxon>Crustacea</taxon>
        <taxon>Multicrustacea</taxon>
        <taxon>Hexanauplia</taxon>
        <taxon>Copepoda</taxon>
        <taxon>Siphonostomatoida</taxon>
        <taxon>Caligidae</taxon>
        <taxon>Lepeophtheirus</taxon>
    </lineage>
</organism>
<gene>
    <name evidence="1" type="ORF">LSAA_13165</name>
</gene>
<proteinExistence type="predicted"/>
<evidence type="ECO:0000313" key="1">
    <source>
        <dbReference type="EMBL" id="CAF3000572.1"/>
    </source>
</evidence>